<comment type="caution">
    <text evidence="4">The sequence shown here is derived from an EMBL/GenBank/DDBJ whole genome shotgun (WGS) entry which is preliminary data.</text>
</comment>
<feature type="domain" description="Bacterial sugar transferase" evidence="3">
    <location>
        <begin position="30"/>
        <end position="222"/>
    </location>
</feature>
<accession>A0A265N8Y6</accession>
<reference evidence="4 5" key="1">
    <citation type="submission" date="2017-08" db="EMBL/GenBank/DDBJ databases">
        <title>Virgibacillus indicus sp. nov. and Virgibacillus profoundi sp. nov, two moderately halophilic bacteria isolated from marine sediment by using the Microfluidic Streak Plate.</title>
        <authorList>
            <person name="Xu B."/>
            <person name="Hu B."/>
            <person name="Wang J."/>
            <person name="Zhu Y."/>
            <person name="Huang L."/>
            <person name="Du W."/>
            <person name="Huang Y."/>
        </authorList>
    </citation>
    <scope>NUCLEOTIDE SEQUENCE [LARGE SCALE GENOMIC DNA]</scope>
    <source>
        <strain evidence="4 5">IO3-P2-C2</strain>
    </source>
</reference>
<evidence type="ECO:0000256" key="1">
    <source>
        <dbReference type="ARBA" id="ARBA00006464"/>
    </source>
</evidence>
<evidence type="ECO:0000313" key="4">
    <source>
        <dbReference type="EMBL" id="OZU87776.1"/>
    </source>
</evidence>
<dbReference type="InterPro" id="IPR003362">
    <property type="entry name" value="Bact_transf"/>
</dbReference>
<dbReference type="PANTHER" id="PTHR30576">
    <property type="entry name" value="COLANIC BIOSYNTHESIS UDP-GLUCOSE LIPID CARRIER TRANSFERASE"/>
    <property type="match status" value="1"/>
</dbReference>
<evidence type="ECO:0000256" key="2">
    <source>
        <dbReference type="SAM" id="Phobius"/>
    </source>
</evidence>
<keyword evidence="2" id="KW-0812">Transmembrane</keyword>
<dbReference type="EMBL" id="NPMS01000008">
    <property type="protein sequence ID" value="OZU87776.1"/>
    <property type="molecule type" value="Genomic_DNA"/>
</dbReference>
<sequence length="223" mass="26380">MRCFLMELQENVTRARTNITNKRKIYPAMKRLTDIVVSFTLLLLFMPVFIFVSYKLYRKEGKPIIYRELRIGKNSRPFHMYTFRIMTNPSRVIYKLPPSPNHKSWESQMDGFRASGDALVTLTPTGNWLKNCRLQKLPMLWNVLKGEMSLVGPEADFPVEIHFYNEEQKPRLTVKPGMTGYAQIKPNPFKNPKIKLHDDLYYLKNRCYLLDVKIILRSFRKVK</sequence>
<dbReference type="GO" id="GO:0016780">
    <property type="term" value="F:phosphotransferase activity, for other substituted phosphate groups"/>
    <property type="evidence" value="ECO:0007669"/>
    <property type="project" value="TreeGrafter"/>
</dbReference>
<gene>
    <name evidence="4" type="ORF">CIL03_15550</name>
</gene>
<dbReference type="Pfam" id="PF02397">
    <property type="entry name" value="Bac_transf"/>
    <property type="match status" value="1"/>
</dbReference>
<dbReference type="OrthoDB" id="9808602at2"/>
<name>A0A265N8Y6_9BACI</name>
<dbReference type="PANTHER" id="PTHR30576:SF0">
    <property type="entry name" value="UNDECAPRENYL-PHOSPHATE N-ACETYLGALACTOSAMINYL 1-PHOSPHATE TRANSFERASE-RELATED"/>
    <property type="match status" value="1"/>
</dbReference>
<protein>
    <recommendedName>
        <fullName evidence="3">Bacterial sugar transferase domain-containing protein</fullName>
    </recommendedName>
</protein>
<keyword evidence="5" id="KW-1185">Reference proteome</keyword>
<feature type="transmembrane region" description="Helical" evidence="2">
    <location>
        <begin position="35"/>
        <end position="57"/>
    </location>
</feature>
<proteinExistence type="inferred from homology"/>
<keyword evidence="2" id="KW-1133">Transmembrane helix</keyword>
<evidence type="ECO:0000313" key="5">
    <source>
        <dbReference type="Proteomes" id="UP000216498"/>
    </source>
</evidence>
<keyword evidence="2" id="KW-0472">Membrane</keyword>
<dbReference type="Proteomes" id="UP000216498">
    <property type="component" value="Unassembled WGS sequence"/>
</dbReference>
<organism evidence="4 5">
    <name type="scientific">Virgibacillus indicus</name>
    <dbReference type="NCBI Taxonomy" id="2024554"/>
    <lineage>
        <taxon>Bacteria</taxon>
        <taxon>Bacillati</taxon>
        <taxon>Bacillota</taxon>
        <taxon>Bacilli</taxon>
        <taxon>Bacillales</taxon>
        <taxon>Bacillaceae</taxon>
        <taxon>Virgibacillus</taxon>
    </lineage>
</organism>
<dbReference type="AlphaFoldDB" id="A0A265N8Y6"/>
<comment type="similarity">
    <text evidence="1">Belongs to the bacterial sugar transferase family.</text>
</comment>
<evidence type="ECO:0000259" key="3">
    <source>
        <dbReference type="Pfam" id="PF02397"/>
    </source>
</evidence>